<proteinExistence type="predicted"/>
<gene>
    <name evidence="1" type="ORF">LCGC14_0926620</name>
</gene>
<dbReference type="EMBL" id="LAZR01003158">
    <property type="protein sequence ID" value="KKN21320.1"/>
    <property type="molecule type" value="Genomic_DNA"/>
</dbReference>
<dbReference type="InterPro" id="IPR036388">
    <property type="entry name" value="WH-like_DNA-bd_sf"/>
</dbReference>
<comment type="caution">
    <text evidence="1">The sequence shown here is derived from an EMBL/GenBank/DDBJ whole genome shotgun (WGS) entry which is preliminary data.</text>
</comment>
<dbReference type="Gene3D" id="1.10.10.10">
    <property type="entry name" value="Winged helix-like DNA-binding domain superfamily/Winged helix DNA-binding domain"/>
    <property type="match status" value="1"/>
</dbReference>
<organism evidence="1">
    <name type="scientific">marine sediment metagenome</name>
    <dbReference type="NCBI Taxonomy" id="412755"/>
    <lineage>
        <taxon>unclassified sequences</taxon>
        <taxon>metagenomes</taxon>
        <taxon>ecological metagenomes</taxon>
    </lineage>
</organism>
<dbReference type="AlphaFoldDB" id="A0A0F9NPD2"/>
<sequence>MTYKELKILKTCPLCGKELKTEEIEDPNGIIQTCECGLELGYYAPQSADNLPCMVTLTVNGKKAIETLLRRILPPVTRVMSERDEFKTIQDIVRELEKEYGTAEIGMIKVRAPLDGIPADRVGDLILSLKNKAELYEPRHGHYKIV</sequence>
<name>A0A0F9NPD2_9ZZZZ</name>
<evidence type="ECO:0000313" key="1">
    <source>
        <dbReference type="EMBL" id="KKN21320.1"/>
    </source>
</evidence>
<reference evidence="1" key="1">
    <citation type="journal article" date="2015" name="Nature">
        <title>Complex archaea that bridge the gap between prokaryotes and eukaryotes.</title>
        <authorList>
            <person name="Spang A."/>
            <person name="Saw J.H."/>
            <person name="Jorgensen S.L."/>
            <person name="Zaremba-Niedzwiedzka K."/>
            <person name="Martijn J."/>
            <person name="Lind A.E."/>
            <person name="van Eijk R."/>
            <person name="Schleper C."/>
            <person name="Guy L."/>
            <person name="Ettema T.J."/>
        </authorList>
    </citation>
    <scope>NUCLEOTIDE SEQUENCE</scope>
</reference>
<accession>A0A0F9NPD2</accession>
<protein>
    <submittedName>
        <fullName evidence="1">Uncharacterized protein</fullName>
    </submittedName>
</protein>